<keyword evidence="3 5" id="KW-0862">Zinc</keyword>
<dbReference type="InterPro" id="IPR036855">
    <property type="entry name" value="Znf_CCCH_sf"/>
</dbReference>
<dbReference type="Pfam" id="PF05495">
    <property type="entry name" value="zf-CHY"/>
    <property type="match status" value="1"/>
</dbReference>
<dbReference type="InterPro" id="IPR008913">
    <property type="entry name" value="Znf_CHY"/>
</dbReference>
<feature type="domain" description="C3H1-type" evidence="7">
    <location>
        <begin position="38"/>
        <end position="66"/>
    </location>
</feature>
<dbReference type="PROSITE" id="PS51266">
    <property type="entry name" value="ZF_CHY"/>
    <property type="match status" value="1"/>
</dbReference>
<dbReference type="Proteomes" id="UP000886998">
    <property type="component" value="Unassembled WGS sequence"/>
</dbReference>
<keyword evidence="10" id="KW-1185">Reference proteome</keyword>
<dbReference type="PROSITE" id="PS50103">
    <property type="entry name" value="ZF_C3H1"/>
    <property type="match status" value="3"/>
</dbReference>
<evidence type="ECO:0000313" key="10">
    <source>
        <dbReference type="Proteomes" id="UP000886998"/>
    </source>
</evidence>
<keyword evidence="2 4" id="KW-0863">Zinc-finger</keyword>
<protein>
    <submittedName>
        <fullName evidence="9">Uncharacterized protein C18H10.09</fullName>
    </submittedName>
</protein>
<evidence type="ECO:0000256" key="3">
    <source>
        <dbReference type="ARBA" id="ARBA00022833"/>
    </source>
</evidence>
<feature type="zinc finger region" description="C3H1-type" evidence="5">
    <location>
        <begin position="116"/>
        <end position="142"/>
    </location>
</feature>
<feature type="compositionally biased region" description="Low complexity" evidence="6">
    <location>
        <begin position="842"/>
        <end position="856"/>
    </location>
</feature>
<evidence type="ECO:0000256" key="1">
    <source>
        <dbReference type="ARBA" id="ARBA00022723"/>
    </source>
</evidence>
<evidence type="ECO:0000256" key="5">
    <source>
        <dbReference type="PROSITE-ProRule" id="PRU00723"/>
    </source>
</evidence>
<dbReference type="InterPro" id="IPR037274">
    <property type="entry name" value="Znf_CHY_sf"/>
</dbReference>
<proteinExistence type="predicted"/>
<evidence type="ECO:0000256" key="4">
    <source>
        <dbReference type="PROSITE-ProRule" id="PRU00601"/>
    </source>
</evidence>
<gene>
    <name evidence="9" type="primary">SPBC18H10.09</name>
    <name evidence="9" type="ORF">TNIN_75661</name>
</gene>
<feature type="region of interest" description="Disordered" evidence="6">
    <location>
        <begin position="831"/>
        <end position="856"/>
    </location>
</feature>
<dbReference type="InterPro" id="IPR000571">
    <property type="entry name" value="Znf_CCCH"/>
</dbReference>
<dbReference type="AlphaFoldDB" id="A0A8X7C8J5"/>
<comment type="caution">
    <text evidence="9">The sequence shown here is derived from an EMBL/GenBank/DDBJ whole genome shotgun (WGS) entry which is preliminary data.</text>
</comment>
<evidence type="ECO:0000256" key="6">
    <source>
        <dbReference type="SAM" id="MobiDB-lite"/>
    </source>
</evidence>
<feature type="zinc finger region" description="C3H1-type" evidence="5">
    <location>
        <begin position="163"/>
        <end position="190"/>
    </location>
</feature>
<reference evidence="9" key="1">
    <citation type="submission" date="2020-08" db="EMBL/GenBank/DDBJ databases">
        <title>Multicomponent nature underlies the extraordinary mechanical properties of spider dragline silk.</title>
        <authorList>
            <person name="Kono N."/>
            <person name="Nakamura H."/>
            <person name="Mori M."/>
            <person name="Yoshida Y."/>
            <person name="Ohtoshi R."/>
            <person name="Malay A.D."/>
            <person name="Moran D.A.P."/>
            <person name="Tomita M."/>
            <person name="Numata K."/>
            <person name="Arakawa K."/>
        </authorList>
    </citation>
    <scope>NUCLEOTIDE SEQUENCE</scope>
</reference>
<sequence length="856" mass="97861">MNTTAEILNDVQDQNLELERQSTFNKSEISSNKHSQQQQVSNLCYFYSNYGYCKYGQNCKFLHRRKNYITAKSTQKEFFPQKYSRRKNVIEKTSPSETGSTTSFQTKYNSTVVSQNFSKRPCRYFKAGRCEKENCLYNHDVGKYNLKELPQSTKDLKVNASKKRYIPVCHYFKRGLCQNGDNCKYFHNPKYENSDLSHNTVLNRVHNQENKNSENVSESLVNQKSNECNNNILSQSVVANCESSENIAPNTIEQSFQSDNFVNNSEQSTCQENCISNYENGLQSNNDTGVIIANHILKTGQLTTQTVRTFKLSSLSENEILQLRNTEITQLKKRFPKYEENTSFFFDFEPSDPDWPYDIRTLHFQVTFPEYYPLEVCEINVLQSTDYISEIVLRHFIRADLLVLQIVPSKWHMDNSTEVIGINFQINAAFEKVFSVEVVDWSSIDSDIKLGCNIDEDLDLNQSICYWLNEKHASAIESDQVVLLFRPFLKWFDRSLEELFNNGFKKVKPEGTKNNDISISLENLSLDQNNVSENSTNEVPDSLADSTEQKSTQELKQDASNQSMHNFSQLQGTKVLFTGLELIEGVAALSCKKLAITINCTRCKTPFNSVLLPNKNLTKVCAKCSKSMELNFNPSILHQFSNILGIIYLLECQAVDVNLVECAFLLDCLNCAKQVPVDSFHYGQKQILWCKLCNQKLILSIECVKFQGTASTVTATNETVVTKKTTLKKGPVIKEGCPLPDLGACKHYKKSYRWLRFPCCGRLYPCDICHDEKEADHDMKYASRMICGFCSKEQPYSKEKPCLSCSSSMVNKSGPYWEGGKGCRNPMLMSRTDKHKYSGMNKTTSKKSQSTGKKKK</sequence>
<dbReference type="OrthoDB" id="411372at2759"/>
<dbReference type="EMBL" id="BMAV01011424">
    <property type="protein sequence ID" value="GFY57287.1"/>
    <property type="molecule type" value="Genomic_DNA"/>
</dbReference>
<dbReference type="SUPFAM" id="SSF90229">
    <property type="entry name" value="CCCH zinc finger"/>
    <property type="match status" value="2"/>
</dbReference>
<dbReference type="SUPFAM" id="SSF161219">
    <property type="entry name" value="CHY zinc finger-like"/>
    <property type="match status" value="1"/>
</dbReference>
<feature type="domain" description="C3H1-type" evidence="7">
    <location>
        <begin position="116"/>
        <end position="142"/>
    </location>
</feature>
<evidence type="ECO:0000313" key="9">
    <source>
        <dbReference type="EMBL" id="GFY57287.1"/>
    </source>
</evidence>
<keyword evidence="1 5" id="KW-0479">Metal-binding</keyword>
<feature type="compositionally biased region" description="Basic and acidic residues" evidence="6">
    <location>
        <begin position="547"/>
        <end position="557"/>
    </location>
</feature>
<evidence type="ECO:0000259" key="7">
    <source>
        <dbReference type="PROSITE" id="PS50103"/>
    </source>
</evidence>
<evidence type="ECO:0000259" key="8">
    <source>
        <dbReference type="PROSITE" id="PS51266"/>
    </source>
</evidence>
<feature type="compositionally biased region" description="Polar residues" evidence="6">
    <location>
        <begin position="530"/>
        <end position="546"/>
    </location>
</feature>
<accession>A0A8X7C8J5</accession>
<feature type="domain" description="C3H1-type" evidence="7">
    <location>
        <begin position="163"/>
        <end position="190"/>
    </location>
</feature>
<name>A0A8X7C8J5_9ARAC</name>
<dbReference type="SMART" id="SM00356">
    <property type="entry name" value="ZnF_C3H1"/>
    <property type="match status" value="3"/>
</dbReference>
<organism evidence="9 10">
    <name type="scientific">Trichonephila inaurata madagascariensis</name>
    <dbReference type="NCBI Taxonomy" id="2747483"/>
    <lineage>
        <taxon>Eukaryota</taxon>
        <taxon>Metazoa</taxon>
        <taxon>Ecdysozoa</taxon>
        <taxon>Arthropoda</taxon>
        <taxon>Chelicerata</taxon>
        <taxon>Arachnida</taxon>
        <taxon>Araneae</taxon>
        <taxon>Araneomorphae</taxon>
        <taxon>Entelegynae</taxon>
        <taxon>Araneoidea</taxon>
        <taxon>Nephilidae</taxon>
        <taxon>Trichonephila</taxon>
        <taxon>Trichonephila inaurata</taxon>
    </lineage>
</organism>
<feature type="zinc finger region" description="C3H1-type" evidence="5">
    <location>
        <begin position="38"/>
        <end position="66"/>
    </location>
</feature>
<dbReference type="Pfam" id="PF00642">
    <property type="entry name" value="zf-CCCH"/>
    <property type="match status" value="2"/>
</dbReference>
<evidence type="ECO:0000256" key="2">
    <source>
        <dbReference type="ARBA" id="ARBA00022771"/>
    </source>
</evidence>
<dbReference type="Gene3D" id="4.10.1000.10">
    <property type="entry name" value="Zinc finger, CCCH-type"/>
    <property type="match status" value="2"/>
</dbReference>
<feature type="region of interest" description="Disordered" evidence="6">
    <location>
        <begin position="530"/>
        <end position="562"/>
    </location>
</feature>
<dbReference type="GO" id="GO:0008270">
    <property type="term" value="F:zinc ion binding"/>
    <property type="evidence" value="ECO:0007669"/>
    <property type="project" value="UniProtKB-KW"/>
</dbReference>
<feature type="domain" description="CHY-type" evidence="8">
    <location>
        <begin position="738"/>
        <end position="807"/>
    </location>
</feature>